<evidence type="ECO:0000256" key="2">
    <source>
        <dbReference type="ARBA" id="ARBA00022692"/>
    </source>
</evidence>
<organism evidence="6 7">
    <name type="scientific">Methanooceanicella nereidis</name>
    <dbReference type="NCBI Taxonomy" id="2052831"/>
    <lineage>
        <taxon>Archaea</taxon>
        <taxon>Methanobacteriati</taxon>
        <taxon>Methanobacteriota</taxon>
        <taxon>Stenosarchaea group</taxon>
        <taxon>Methanomicrobia</taxon>
        <taxon>Methanocellales</taxon>
        <taxon>Methanocellaceae</taxon>
        <taxon>Methanooceanicella</taxon>
    </lineage>
</organism>
<feature type="transmembrane region" description="Helical" evidence="5">
    <location>
        <begin position="6"/>
        <end position="26"/>
    </location>
</feature>
<keyword evidence="3 5" id="KW-1133">Transmembrane helix</keyword>
<evidence type="ECO:0008006" key="8">
    <source>
        <dbReference type="Google" id="ProtNLM"/>
    </source>
</evidence>
<gene>
    <name evidence="6" type="ORF">CUJ83_12725</name>
</gene>
<dbReference type="Pfam" id="PF04191">
    <property type="entry name" value="PEMT"/>
    <property type="match status" value="1"/>
</dbReference>
<sequence>MIEWINVIIMTATCLLSFYFYIKSVGPAALEKKIGKNAYKKCTQYRMLSGIFMTISFLCYVVYYFFPLPIPVPQTFPWDWRFSAVLAVILAIPSGYILLRGVLDAGEESMIVKKEHTMYGGIYDKIRHPQALGELPFVWVISLLLNSPFLFVFSFIWVPIYYYMCIAEEKDLEIRYGQKYLEYKKNTGFLIPKNTK</sequence>
<feature type="transmembrane region" description="Helical" evidence="5">
    <location>
        <begin position="47"/>
        <end position="66"/>
    </location>
</feature>
<dbReference type="Gene3D" id="1.20.120.1630">
    <property type="match status" value="1"/>
</dbReference>
<proteinExistence type="predicted"/>
<reference evidence="6 7" key="1">
    <citation type="submission" date="2017-11" db="EMBL/GenBank/DDBJ databases">
        <title>Isolation and Characterization of Family Methanocellaceae Species from Potential Methane Hydrate Area Offshore Southwestern Taiwan.</title>
        <authorList>
            <person name="Zhang W.-L."/>
            <person name="Chen W.-C."/>
            <person name="Lai M.-C."/>
            <person name="Chen S.-C."/>
        </authorList>
    </citation>
    <scope>NUCLEOTIDE SEQUENCE [LARGE SCALE GENOMIC DNA]</scope>
    <source>
        <strain evidence="6 7">CWC-04</strain>
    </source>
</reference>
<keyword evidence="7" id="KW-1185">Reference proteome</keyword>
<dbReference type="AlphaFoldDB" id="A0AAP2W5S4"/>
<protein>
    <recommendedName>
        <fullName evidence="8">Protein-S-isoprenylcysteine O-methyltransferase Ste14</fullName>
    </recommendedName>
</protein>
<comment type="caution">
    <text evidence="6">The sequence shown here is derived from an EMBL/GenBank/DDBJ whole genome shotgun (WGS) entry which is preliminary data.</text>
</comment>
<keyword evidence="4 5" id="KW-0472">Membrane</keyword>
<dbReference type="InterPro" id="IPR007318">
    <property type="entry name" value="Phopholipid_MeTrfase"/>
</dbReference>
<dbReference type="EMBL" id="PGCK01000011">
    <property type="protein sequence ID" value="MCD1295860.1"/>
    <property type="molecule type" value="Genomic_DNA"/>
</dbReference>
<feature type="transmembrane region" description="Helical" evidence="5">
    <location>
        <begin position="137"/>
        <end position="164"/>
    </location>
</feature>
<evidence type="ECO:0000256" key="5">
    <source>
        <dbReference type="SAM" id="Phobius"/>
    </source>
</evidence>
<feature type="transmembrane region" description="Helical" evidence="5">
    <location>
        <begin position="78"/>
        <end position="99"/>
    </location>
</feature>
<accession>A0AAP2W5S4</accession>
<dbReference type="Proteomes" id="UP001320159">
    <property type="component" value="Unassembled WGS sequence"/>
</dbReference>
<evidence type="ECO:0000313" key="6">
    <source>
        <dbReference type="EMBL" id="MCD1295860.1"/>
    </source>
</evidence>
<evidence type="ECO:0000256" key="3">
    <source>
        <dbReference type="ARBA" id="ARBA00022989"/>
    </source>
</evidence>
<evidence type="ECO:0000256" key="4">
    <source>
        <dbReference type="ARBA" id="ARBA00023136"/>
    </source>
</evidence>
<evidence type="ECO:0000313" key="7">
    <source>
        <dbReference type="Proteomes" id="UP001320159"/>
    </source>
</evidence>
<dbReference type="GO" id="GO:0012505">
    <property type="term" value="C:endomembrane system"/>
    <property type="evidence" value="ECO:0007669"/>
    <property type="project" value="UniProtKB-SubCell"/>
</dbReference>
<comment type="subcellular location">
    <subcellularLocation>
        <location evidence="1">Endomembrane system</location>
        <topology evidence="1">Multi-pass membrane protein</topology>
    </subcellularLocation>
</comment>
<dbReference type="RefSeq" id="WP_230742717.1">
    <property type="nucleotide sequence ID" value="NZ_PGCK01000011.1"/>
</dbReference>
<name>A0AAP2W5S4_9EURY</name>
<keyword evidence="2 5" id="KW-0812">Transmembrane</keyword>
<evidence type="ECO:0000256" key="1">
    <source>
        <dbReference type="ARBA" id="ARBA00004127"/>
    </source>
</evidence>